<dbReference type="Gene3D" id="1.10.260.40">
    <property type="entry name" value="lambda repressor-like DNA-binding domains"/>
    <property type="match status" value="1"/>
</dbReference>
<dbReference type="GO" id="GO:0003677">
    <property type="term" value="F:DNA binding"/>
    <property type="evidence" value="ECO:0007669"/>
    <property type="project" value="InterPro"/>
</dbReference>
<reference evidence="2 3" key="1">
    <citation type="journal article" date="2019" name="Extremophiles">
        <title>Biogeography of thermophiles and predominance of Thermus scotoductus in domestic water heaters.</title>
        <authorList>
            <person name="Wilpiszeski R.L."/>
            <person name="Zhang Z."/>
            <person name="House C.H."/>
        </authorList>
    </citation>
    <scope>NUCLEOTIDE SEQUENCE [LARGE SCALE GENOMIC DNA]</scope>
    <source>
        <strain evidence="2 3">25_S25</strain>
    </source>
</reference>
<dbReference type="InterPro" id="IPR010982">
    <property type="entry name" value="Lambda_DNA-bd_dom_sf"/>
</dbReference>
<organism evidence="2 3">
    <name type="scientific">Thermus scotoductus</name>
    <dbReference type="NCBI Taxonomy" id="37636"/>
    <lineage>
        <taxon>Bacteria</taxon>
        <taxon>Thermotogati</taxon>
        <taxon>Deinococcota</taxon>
        <taxon>Deinococci</taxon>
        <taxon>Thermales</taxon>
        <taxon>Thermaceae</taxon>
        <taxon>Thermus</taxon>
    </lineage>
</organism>
<feature type="domain" description="HTH cro/C1-type" evidence="1">
    <location>
        <begin position="25"/>
        <end position="82"/>
    </location>
</feature>
<evidence type="ECO:0000259" key="1">
    <source>
        <dbReference type="PROSITE" id="PS50943"/>
    </source>
</evidence>
<accession>A0A430RTM3</accession>
<sequence length="107" mass="11789">MSHPPDSIPYRMRHMLATKIDPAKLKAAMKRKGLTPRTLAERMGLNPSTIRYYLSGKRGKRPSYATLLALANALGLESVEEILASSLSSDFTNVGNKEESDALASRR</sequence>
<dbReference type="AlphaFoldDB" id="A0A430RTM3"/>
<name>A0A430RTM3_THESC</name>
<gene>
    <name evidence="2" type="ORF">CSW38_12120</name>
</gene>
<dbReference type="Pfam" id="PF01381">
    <property type="entry name" value="HTH_3"/>
    <property type="match status" value="1"/>
</dbReference>
<proteinExistence type="predicted"/>
<dbReference type="SUPFAM" id="SSF47413">
    <property type="entry name" value="lambda repressor-like DNA-binding domains"/>
    <property type="match status" value="1"/>
</dbReference>
<dbReference type="SMART" id="SM00530">
    <property type="entry name" value="HTH_XRE"/>
    <property type="match status" value="1"/>
</dbReference>
<protein>
    <recommendedName>
        <fullName evidence="1">HTH cro/C1-type domain-containing protein</fullName>
    </recommendedName>
</protein>
<comment type="caution">
    <text evidence="2">The sequence shown here is derived from an EMBL/GenBank/DDBJ whole genome shotgun (WGS) entry which is preliminary data.</text>
</comment>
<evidence type="ECO:0000313" key="2">
    <source>
        <dbReference type="EMBL" id="RTH22878.1"/>
    </source>
</evidence>
<dbReference type="Proteomes" id="UP000287306">
    <property type="component" value="Unassembled WGS sequence"/>
</dbReference>
<dbReference type="InterPro" id="IPR001387">
    <property type="entry name" value="Cro/C1-type_HTH"/>
</dbReference>
<dbReference type="PROSITE" id="PS50943">
    <property type="entry name" value="HTH_CROC1"/>
    <property type="match status" value="1"/>
</dbReference>
<dbReference type="CDD" id="cd00093">
    <property type="entry name" value="HTH_XRE"/>
    <property type="match status" value="1"/>
</dbReference>
<evidence type="ECO:0000313" key="3">
    <source>
        <dbReference type="Proteomes" id="UP000287306"/>
    </source>
</evidence>
<dbReference type="EMBL" id="PELY01000417">
    <property type="protein sequence ID" value="RTH22878.1"/>
    <property type="molecule type" value="Genomic_DNA"/>
</dbReference>